<dbReference type="EMBL" id="JAVFKM010000004">
    <property type="protein sequence ID" value="MEF3113531.1"/>
    <property type="molecule type" value="Genomic_DNA"/>
</dbReference>
<sequence>MLYSSVPDGGPSARPREIIVTGAAGFVGSHISTALAHAGHPVTGVDVRVPARPPVPGVCSVEADFTDPEVLDRVRTGSCAAVVHQAAISDTMEQDWAALRRVNVAGTLDLARACADAGTPFIYASSHSVYGSLHERAPVAEDAVHDGAVCTGPLNPYARSKLEADEELSARGTDSYWVGLRYTNVFGTGEDHKGRMASILGQMLRAAATGRTVRLFSDTLHACRDYVPVEAVAATVLRLVTTRVPSGVYNLGAGHPVSFATVLEWCAEVARGRQLDVRLVPNEVPGRYQYWTCADMSKLGRALDGDPRVPPQDVKAAAEALAGTFAGVGGEADDRADGEATGRSSGGCLTPGTPVPSAADP</sequence>
<organism evidence="5 6">
    <name type="scientific">Streptomyces chrestomyceticus</name>
    <dbReference type="NCBI Taxonomy" id="68185"/>
    <lineage>
        <taxon>Bacteria</taxon>
        <taxon>Bacillati</taxon>
        <taxon>Actinomycetota</taxon>
        <taxon>Actinomycetes</taxon>
        <taxon>Kitasatosporales</taxon>
        <taxon>Streptomycetaceae</taxon>
        <taxon>Streptomyces</taxon>
    </lineage>
</organism>
<dbReference type="Gene3D" id="3.90.25.10">
    <property type="entry name" value="UDP-galactose 4-epimerase, domain 1"/>
    <property type="match status" value="1"/>
</dbReference>
<dbReference type="PANTHER" id="PTHR43103:SF3">
    <property type="entry name" value="ADP-L-GLYCERO-D-MANNO-HEPTOSE-6-EPIMERASE"/>
    <property type="match status" value="1"/>
</dbReference>
<dbReference type="SUPFAM" id="SSF51735">
    <property type="entry name" value="NAD(P)-binding Rossmann-fold domains"/>
    <property type="match status" value="1"/>
</dbReference>
<evidence type="ECO:0000259" key="4">
    <source>
        <dbReference type="Pfam" id="PF01370"/>
    </source>
</evidence>
<evidence type="ECO:0000256" key="1">
    <source>
        <dbReference type="ARBA" id="ARBA00022857"/>
    </source>
</evidence>
<keyword evidence="1" id="KW-0521">NADP</keyword>
<reference evidence="5 6" key="1">
    <citation type="submission" date="2023-08" db="EMBL/GenBank/DDBJ databases">
        <authorList>
            <person name="Sharma P."/>
            <person name="Verma V."/>
            <person name="Mohan M.K."/>
            <person name="Dubey A.K."/>
        </authorList>
    </citation>
    <scope>NUCLEOTIDE SEQUENCE [LARGE SCALE GENOMIC DNA]</scope>
    <source>
        <strain evidence="5 6">ADP4</strain>
    </source>
</reference>
<evidence type="ECO:0000256" key="3">
    <source>
        <dbReference type="SAM" id="MobiDB-lite"/>
    </source>
</evidence>
<dbReference type="RefSeq" id="WP_331786156.1">
    <property type="nucleotide sequence ID" value="NZ_JAVFKM010000004.1"/>
</dbReference>
<dbReference type="InterPro" id="IPR036291">
    <property type="entry name" value="NAD(P)-bd_dom_sf"/>
</dbReference>
<accession>A0ABU7WPT6</accession>
<name>A0ABU7WPT6_9ACTN</name>
<keyword evidence="6" id="KW-1185">Reference proteome</keyword>
<proteinExistence type="predicted"/>
<dbReference type="PANTHER" id="PTHR43103">
    <property type="entry name" value="NUCLEOSIDE-DIPHOSPHATE-SUGAR EPIMERASE"/>
    <property type="match status" value="1"/>
</dbReference>
<dbReference type="Pfam" id="PF01370">
    <property type="entry name" value="Epimerase"/>
    <property type="match status" value="1"/>
</dbReference>
<feature type="domain" description="NAD-dependent epimerase/dehydratase" evidence="4">
    <location>
        <begin position="18"/>
        <end position="252"/>
    </location>
</feature>
<dbReference type="Proteomes" id="UP001348265">
    <property type="component" value="Unassembled WGS sequence"/>
</dbReference>
<evidence type="ECO:0000256" key="2">
    <source>
        <dbReference type="ARBA" id="ARBA00023277"/>
    </source>
</evidence>
<dbReference type="Gene3D" id="3.40.50.720">
    <property type="entry name" value="NAD(P)-binding Rossmann-like Domain"/>
    <property type="match status" value="1"/>
</dbReference>
<comment type="caution">
    <text evidence="5">The sequence shown here is derived from an EMBL/GenBank/DDBJ whole genome shotgun (WGS) entry which is preliminary data.</text>
</comment>
<evidence type="ECO:0000313" key="5">
    <source>
        <dbReference type="EMBL" id="MEF3113531.1"/>
    </source>
</evidence>
<protein>
    <submittedName>
        <fullName evidence="5">NAD-dependent epimerase/dehydratase family protein</fullName>
    </submittedName>
</protein>
<evidence type="ECO:0000313" key="6">
    <source>
        <dbReference type="Proteomes" id="UP001348265"/>
    </source>
</evidence>
<keyword evidence="2" id="KW-0119">Carbohydrate metabolism</keyword>
<feature type="region of interest" description="Disordered" evidence="3">
    <location>
        <begin position="328"/>
        <end position="361"/>
    </location>
</feature>
<dbReference type="InterPro" id="IPR001509">
    <property type="entry name" value="Epimerase_deHydtase"/>
</dbReference>
<gene>
    <name evidence="5" type="ORF">RB636_10015</name>
</gene>